<reference evidence="8 9" key="1">
    <citation type="submission" date="2016-10" db="EMBL/GenBank/DDBJ databases">
        <authorList>
            <person name="Varghese N."/>
            <person name="Submissions S."/>
        </authorList>
    </citation>
    <scope>NUCLEOTIDE SEQUENCE [LARGE SCALE GENOMIC DNA]</scope>
    <source>
        <strain evidence="8 9">ATCC 49954</strain>
    </source>
</reference>
<dbReference type="SUPFAM" id="SSF52058">
    <property type="entry name" value="L domain-like"/>
    <property type="match status" value="1"/>
</dbReference>
<keyword evidence="5" id="KW-0677">Repeat</keyword>
<dbReference type="InterPro" id="IPR024634">
    <property type="entry name" value="Internalin_N"/>
</dbReference>
<evidence type="ECO:0000256" key="3">
    <source>
        <dbReference type="ARBA" id="ARBA00022614"/>
    </source>
</evidence>
<dbReference type="Gene3D" id="2.60.40.1220">
    <property type="match status" value="1"/>
</dbReference>
<dbReference type="InterPro" id="IPR050836">
    <property type="entry name" value="SDS22/Internalin_LRR"/>
</dbReference>
<evidence type="ECO:0000313" key="9">
    <source>
        <dbReference type="Proteomes" id="UP000183610"/>
    </source>
</evidence>
<dbReference type="InterPro" id="IPR012569">
    <property type="entry name" value="Inl_IR"/>
</dbReference>
<sequence>MKRNNYLKKGLTIFLIITIAMWVNTSLGVKVQAMSIPHAMPINQIFPDYNLANVVKRHLGKQSVTDVVAQRELDKVQILNGNGCNISSMEGVQYFRHLKQLSMSYNQISDVKVLTSLRQLELLILEHNKLENIDILVDIPTLEGLYVGNNALRDLWALEAMGNLKYIDAAEQKCINKPVEYQPNLVITNTIKDMIGKPIIPNFISDNGTYINTDVTWDLPNPNFITEVSYSFEEVQNIGKEQVLFSGVVIQPIKPQSPAIENTGNINRVFPESSFVEVLKKSLRKNNGMNVGPQNELDKAIEFHDENRGNVMFIQLKKSLFM</sequence>
<keyword evidence="3" id="KW-0433">Leucine-rich repeat</keyword>
<dbReference type="PANTHER" id="PTHR46652:SF3">
    <property type="entry name" value="LEUCINE-RICH REPEAT-CONTAINING PROTEIN 9"/>
    <property type="match status" value="1"/>
</dbReference>
<name>A0AAX2DTE6_LISIV</name>
<proteinExistence type="predicted"/>
<dbReference type="InterPro" id="IPR001611">
    <property type="entry name" value="Leu-rich_rpt"/>
</dbReference>
<dbReference type="GO" id="GO:0005576">
    <property type="term" value="C:extracellular region"/>
    <property type="evidence" value="ECO:0007669"/>
    <property type="project" value="UniProtKB-SubCell"/>
</dbReference>
<feature type="domain" description="Internalin Ig-like inter-repeat region" evidence="6">
    <location>
        <begin position="196"/>
        <end position="254"/>
    </location>
</feature>
<evidence type="ECO:0000259" key="7">
    <source>
        <dbReference type="Pfam" id="PF12354"/>
    </source>
</evidence>
<comment type="caution">
    <text evidence="8">The sequence shown here is derived from an EMBL/GenBank/DDBJ whole genome shotgun (WGS) entry which is preliminary data.</text>
</comment>
<dbReference type="AlphaFoldDB" id="A0AAX2DTE6"/>
<dbReference type="InterPro" id="IPR014755">
    <property type="entry name" value="Cu-Rt/internalin_Ig-like"/>
</dbReference>
<feature type="domain" description="Internalin N-terminal" evidence="7">
    <location>
        <begin position="31"/>
        <end position="74"/>
    </location>
</feature>
<gene>
    <name evidence="8" type="ORF">SAMN05421782_1211</name>
</gene>
<dbReference type="Proteomes" id="UP000183610">
    <property type="component" value="Unassembled WGS sequence"/>
</dbReference>
<dbReference type="Pfam" id="PF12354">
    <property type="entry name" value="Internalin_N"/>
    <property type="match status" value="1"/>
</dbReference>
<dbReference type="InterPro" id="IPR014756">
    <property type="entry name" value="Ig_E-set"/>
</dbReference>
<keyword evidence="4" id="KW-0732">Signal</keyword>
<dbReference type="Gene3D" id="1.10.8.390">
    <property type="entry name" value="Internalin N-terminal Cap domain-like"/>
    <property type="match status" value="1"/>
</dbReference>
<organism evidence="8 9">
    <name type="scientific">Listeria ivanovii</name>
    <dbReference type="NCBI Taxonomy" id="1638"/>
    <lineage>
        <taxon>Bacteria</taxon>
        <taxon>Bacillati</taxon>
        <taxon>Bacillota</taxon>
        <taxon>Bacilli</taxon>
        <taxon>Bacillales</taxon>
        <taxon>Listeriaceae</taxon>
        <taxon>Listeria</taxon>
    </lineage>
</organism>
<evidence type="ECO:0000256" key="2">
    <source>
        <dbReference type="ARBA" id="ARBA00022525"/>
    </source>
</evidence>
<dbReference type="EMBL" id="FNMX01000021">
    <property type="protein sequence ID" value="SDX40248.1"/>
    <property type="molecule type" value="Genomic_DNA"/>
</dbReference>
<evidence type="ECO:0000256" key="4">
    <source>
        <dbReference type="ARBA" id="ARBA00022729"/>
    </source>
</evidence>
<dbReference type="PANTHER" id="PTHR46652">
    <property type="entry name" value="LEUCINE-RICH REPEAT AND IQ DOMAIN-CONTAINING PROTEIN 1-RELATED"/>
    <property type="match status" value="1"/>
</dbReference>
<comment type="subcellular location">
    <subcellularLocation>
        <location evidence="1">Secreted</location>
    </subcellularLocation>
</comment>
<keyword evidence="2" id="KW-0964">Secreted</keyword>
<dbReference type="Pfam" id="PF08191">
    <property type="entry name" value="LRR_adjacent"/>
    <property type="match status" value="1"/>
</dbReference>
<evidence type="ECO:0000256" key="1">
    <source>
        <dbReference type="ARBA" id="ARBA00004613"/>
    </source>
</evidence>
<evidence type="ECO:0000313" key="8">
    <source>
        <dbReference type="EMBL" id="SDX40248.1"/>
    </source>
</evidence>
<accession>A0AAX2DTE6</accession>
<dbReference type="SUPFAM" id="SSF81296">
    <property type="entry name" value="E set domains"/>
    <property type="match status" value="1"/>
</dbReference>
<dbReference type="RefSeq" id="WP_074674043.1">
    <property type="nucleotide sequence ID" value="NZ_FNMX01000021.1"/>
</dbReference>
<protein>
    <submittedName>
        <fullName evidence="8">Adhesion/invasion protein N terminal</fullName>
    </submittedName>
</protein>
<evidence type="ECO:0000259" key="6">
    <source>
        <dbReference type="Pfam" id="PF08191"/>
    </source>
</evidence>
<dbReference type="PROSITE" id="PS51450">
    <property type="entry name" value="LRR"/>
    <property type="match status" value="1"/>
</dbReference>
<evidence type="ECO:0000256" key="5">
    <source>
        <dbReference type="ARBA" id="ARBA00022737"/>
    </source>
</evidence>